<keyword evidence="2" id="KW-0732">Signal</keyword>
<feature type="compositionally biased region" description="Low complexity" evidence="1">
    <location>
        <begin position="198"/>
        <end position="207"/>
    </location>
</feature>
<organism evidence="3 4">
    <name type="scientific">Phytophthora lilii</name>
    <dbReference type="NCBI Taxonomy" id="2077276"/>
    <lineage>
        <taxon>Eukaryota</taxon>
        <taxon>Sar</taxon>
        <taxon>Stramenopiles</taxon>
        <taxon>Oomycota</taxon>
        <taxon>Peronosporomycetes</taxon>
        <taxon>Peronosporales</taxon>
        <taxon>Peronosporaceae</taxon>
        <taxon>Phytophthora</taxon>
    </lineage>
</organism>
<evidence type="ECO:0000313" key="4">
    <source>
        <dbReference type="Proteomes" id="UP001165083"/>
    </source>
</evidence>
<dbReference type="Proteomes" id="UP001165083">
    <property type="component" value="Unassembled WGS sequence"/>
</dbReference>
<feature type="chain" id="PRO_5040801937" evidence="2">
    <location>
        <begin position="25"/>
        <end position="501"/>
    </location>
</feature>
<sequence>MPSFLASIAASLACAALLVSTANAHQKVLQPEPQWTNKDQSTWMNPLAFLEGQGYHPDQDFNGWRARNGYKSLRDFMDRAKYTVTPGADQTCGWTNPKGTPQPIPKGGVVRSTGFTHDGPCAVYLDDVMVLEHHNCHESIPGKDYPIDFSSCEKKGSCTLYWFWLGVRFVKSRWSWQVYKECIPITAGGGAATGGVAQGQQQSQPQNQHDKMPQKQGQHNEMRQQHDQPPNQQNAWPKQQGQQNDQHNEWSKPQGQQQGEQHLRMRVVDSRATRISTPVSPNTDGKPAPPHSVLCLPRIRQFIDFHGSLVLRETRCGYRSIQHGAAGNSASNCVVTGTPVDYERQGTKYNPLAFLENQGFATQEDFRAWRTQNGYKTLRDFMDNAKYTVTEGVDFSCGWINPKGTPQPIPAGGAMRSTGYTHDGSCEVWLDDKRVLQGDNYHETTTGKDYTIDYSSCQGSCTLRWYWLGVRFLKNAYSWQVYKACIPLTSGSTTEQQPLRM</sequence>
<keyword evidence="4" id="KW-1185">Reference proteome</keyword>
<feature type="compositionally biased region" description="Basic and acidic residues" evidence="1">
    <location>
        <begin position="208"/>
        <end position="226"/>
    </location>
</feature>
<reference evidence="3" key="1">
    <citation type="submission" date="2023-04" db="EMBL/GenBank/DDBJ databases">
        <title>Phytophthora lilii NBRC 32176.</title>
        <authorList>
            <person name="Ichikawa N."/>
            <person name="Sato H."/>
            <person name="Tonouchi N."/>
        </authorList>
    </citation>
    <scope>NUCLEOTIDE SEQUENCE</scope>
    <source>
        <strain evidence="3">NBRC 32176</strain>
    </source>
</reference>
<dbReference type="EMBL" id="BSXW01001043">
    <property type="protein sequence ID" value="GMF33102.1"/>
    <property type="molecule type" value="Genomic_DNA"/>
</dbReference>
<protein>
    <submittedName>
        <fullName evidence="3">Unnamed protein product</fullName>
    </submittedName>
</protein>
<evidence type="ECO:0000313" key="3">
    <source>
        <dbReference type="EMBL" id="GMF33102.1"/>
    </source>
</evidence>
<evidence type="ECO:0000256" key="1">
    <source>
        <dbReference type="SAM" id="MobiDB-lite"/>
    </source>
</evidence>
<comment type="caution">
    <text evidence="3">The sequence shown here is derived from an EMBL/GenBank/DDBJ whole genome shotgun (WGS) entry which is preliminary data.</text>
</comment>
<feature type="signal peptide" evidence="2">
    <location>
        <begin position="1"/>
        <end position="24"/>
    </location>
</feature>
<evidence type="ECO:0000256" key="2">
    <source>
        <dbReference type="SAM" id="SignalP"/>
    </source>
</evidence>
<accession>A0A9W6X7L4</accession>
<gene>
    <name evidence="3" type="ORF">Plil01_001413300</name>
</gene>
<proteinExistence type="predicted"/>
<feature type="region of interest" description="Disordered" evidence="1">
    <location>
        <begin position="190"/>
        <end position="263"/>
    </location>
</feature>
<feature type="compositionally biased region" description="Polar residues" evidence="1">
    <location>
        <begin position="227"/>
        <end position="260"/>
    </location>
</feature>
<dbReference type="AlphaFoldDB" id="A0A9W6X7L4"/>
<name>A0A9W6X7L4_9STRA</name>